<dbReference type="AlphaFoldDB" id="A0A0N0NR12"/>
<dbReference type="SUPFAM" id="SSF53474">
    <property type="entry name" value="alpha/beta-Hydrolases"/>
    <property type="match status" value="1"/>
</dbReference>
<proteinExistence type="predicted"/>
<organism evidence="2 3">
    <name type="scientific">Cyphellophora attinorum</name>
    <dbReference type="NCBI Taxonomy" id="1664694"/>
    <lineage>
        <taxon>Eukaryota</taxon>
        <taxon>Fungi</taxon>
        <taxon>Dikarya</taxon>
        <taxon>Ascomycota</taxon>
        <taxon>Pezizomycotina</taxon>
        <taxon>Eurotiomycetes</taxon>
        <taxon>Chaetothyriomycetidae</taxon>
        <taxon>Chaetothyriales</taxon>
        <taxon>Cyphellophoraceae</taxon>
        <taxon>Cyphellophora</taxon>
    </lineage>
</organism>
<sequence>MTESTLTTTHGTLSINTYGTPGKPDVLLLHGMSTSQKGFRPIVENADLLSNYRITTFDFPGHGSSTNAPDPPTTYTFPSFASAAIAVLQHLNITKVAIYGHSMGGHVAIELVHRLTSANPELDIKVSGYMITGTGPCKGREQFQESYATDSPATLRRQVLPPDESLQQFVKDVYSAEHQECWMLEDSRRSDETAKKHVFGAATSEEALDERKFIEG</sequence>
<keyword evidence="3" id="KW-1185">Reference proteome</keyword>
<dbReference type="Gene3D" id="3.40.50.1820">
    <property type="entry name" value="alpha/beta hydrolase"/>
    <property type="match status" value="1"/>
</dbReference>
<dbReference type="InterPro" id="IPR050266">
    <property type="entry name" value="AB_hydrolase_sf"/>
</dbReference>
<dbReference type="PANTHER" id="PTHR43798:SF33">
    <property type="entry name" value="HYDROLASE, PUTATIVE (AFU_ORTHOLOGUE AFUA_2G14860)-RELATED"/>
    <property type="match status" value="1"/>
</dbReference>
<dbReference type="RefSeq" id="XP_018004262.1">
    <property type="nucleotide sequence ID" value="XM_018148787.1"/>
</dbReference>
<reference evidence="2 3" key="1">
    <citation type="submission" date="2015-06" db="EMBL/GenBank/DDBJ databases">
        <title>Draft genome of the ant-associated black yeast Phialophora attae CBS 131958.</title>
        <authorList>
            <person name="Moreno L.F."/>
            <person name="Stielow B.J."/>
            <person name="de Hoog S."/>
            <person name="Vicente V.A."/>
            <person name="Weiss V.A."/>
            <person name="de Vries M."/>
            <person name="Cruz L.M."/>
            <person name="Souza E.M."/>
        </authorList>
    </citation>
    <scope>NUCLEOTIDE SEQUENCE [LARGE SCALE GENOMIC DNA]</scope>
    <source>
        <strain evidence="2 3">CBS 131958</strain>
    </source>
</reference>
<dbReference type="VEuPathDB" id="FungiDB:AB675_8349"/>
<gene>
    <name evidence="2" type="ORF">AB675_8349</name>
</gene>
<dbReference type="PANTHER" id="PTHR43798">
    <property type="entry name" value="MONOACYLGLYCEROL LIPASE"/>
    <property type="match status" value="1"/>
</dbReference>
<accession>A0A0N0NR12</accession>
<protein>
    <recommendedName>
        <fullName evidence="1">AB hydrolase-1 domain-containing protein</fullName>
    </recommendedName>
</protein>
<dbReference type="Proteomes" id="UP000038010">
    <property type="component" value="Unassembled WGS sequence"/>
</dbReference>
<comment type="caution">
    <text evidence="2">The sequence shown here is derived from an EMBL/GenBank/DDBJ whole genome shotgun (WGS) entry which is preliminary data.</text>
</comment>
<dbReference type="STRING" id="1664694.A0A0N0NR12"/>
<dbReference type="GO" id="GO:0016020">
    <property type="term" value="C:membrane"/>
    <property type="evidence" value="ECO:0007669"/>
    <property type="project" value="TreeGrafter"/>
</dbReference>
<dbReference type="InterPro" id="IPR000073">
    <property type="entry name" value="AB_hydrolase_1"/>
</dbReference>
<dbReference type="EMBL" id="LFJN01000003">
    <property type="protein sequence ID" value="KPI44299.1"/>
    <property type="molecule type" value="Genomic_DNA"/>
</dbReference>
<dbReference type="Pfam" id="PF00561">
    <property type="entry name" value="Abhydrolase_1"/>
    <property type="match status" value="1"/>
</dbReference>
<evidence type="ECO:0000313" key="2">
    <source>
        <dbReference type="EMBL" id="KPI44299.1"/>
    </source>
</evidence>
<dbReference type="GeneID" id="28740667"/>
<dbReference type="OrthoDB" id="10249433at2759"/>
<dbReference type="InterPro" id="IPR029058">
    <property type="entry name" value="AB_hydrolase_fold"/>
</dbReference>
<evidence type="ECO:0000259" key="1">
    <source>
        <dbReference type="Pfam" id="PF00561"/>
    </source>
</evidence>
<evidence type="ECO:0000313" key="3">
    <source>
        <dbReference type="Proteomes" id="UP000038010"/>
    </source>
</evidence>
<feature type="domain" description="AB hydrolase-1" evidence="1">
    <location>
        <begin position="26"/>
        <end position="161"/>
    </location>
</feature>
<name>A0A0N0NR12_9EURO</name>